<dbReference type="InterPro" id="IPR002938">
    <property type="entry name" value="FAD-bd"/>
</dbReference>
<feature type="domain" description="FAD-binding" evidence="2">
    <location>
        <begin position="5"/>
        <end position="309"/>
    </location>
</feature>
<dbReference type="GO" id="GO:0071949">
    <property type="term" value="F:FAD binding"/>
    <property type="evidence" value="ECO:0007669"/>
    <property type="project" value="InterPro"/>
</dbReference>
<dbReference type="Pfam" id="PF01494">
    <property type="entry name" value="FAD_binding_3"/>
    <property type="match status" value="1"/>
</dbReference>
<evidence type="ECO:0000256" key="1">
    <source>
        <dbReference type="SAM" id="MobiDB-lite"/>
    </source>
</evidence>
<accession>A0A7T0G0R3</accession>
<gene>
    <name evidence="3" type="ORF">G3M70_13275</name>
</gene>
<dbReference type="InterPro" id="IPR050407">
    <property type="entry name" value="Geranylgeranyl_reductase"/>
</dbReference>
<dbReference type="PANTHER" id="PTHR42685">
    <property type="entry name" value="GERANYLGERANYL DIPHOSPHATE REDUCTASE"/>
    <property type="match status" value="1"/>
</dbReference>
<dbReference type="PRINTS" id="PR00420">
    <property type="entry name" value="RNGMNOXGNASE"/>
</dbReference>
<proteinExistence type="predicted"/>
<sequence>MNSPDVIVIGGGPAGCASAIFLAQSGKRVVLLDRARFPRDKVCGEFISPAADDLLSELGVLEEIESHSPLRLGGVAVSAYGGKEVVCPYPERPGITGPVTSLSFERLQLDQLLIDRAKAVGVEVREGHQVYDLIIDDAHAVGVNVRDPDKSDFEIKAPLVIDAGGRNAVSLRKFGLRKNEKGGKKIALAAHWEGATFAGQFCYMHISRPGYTGMSPTTGGGANVVLVVDHQAIKGRGLDTAYREIIMSNPRRRSFLENARPLEKVRAIDSLAFQIDSVPVGGLMLVGDAMGFIDPFTGEGIYLALRSARLAVDCAQNAFATKNFSRTVLAEYEARRESEFGKKFLLCRLLQHLIASRYLCKSTVSLLDRRPDLADALVGVIGDYLSPGKVVSPVFAMKLVSGFLGGGNSGKNIRPNGKNKTPEMEKSPALTNTSL</sequence>
<evidence type="ECO:0000259" key="2">
    <source>
        <dbReference type="Pfam" id="PF01494"/>
    </source>
</evidence>
<name>A0A7T0G0R3_9BACT</name>
<dbReference type="PANTHER" id="PTHR42685:SF22">
    <property type="entry name" value="CONDITIONED MEDIUM FACTOR RECEPTOR 1"/>
    <property type="match status" value="1"/>
</dbReference>
<protein>
    <submittedName>
        <fullName evidence="3">NAD(P)/FAD-dependent oxidoreductase</fullName>
    </submittedName>
</protein>
<dbReference type="InterPro" id="IPR036188">
    <property type="entry name" value="FAD/NAD-bd_sf"/>
</dbReference>
<dbReference type="KEGG" id="nli:G3M70_13275"/>
<dbReference type="Gene3D" id="3.50.50.60">
    <property type="entry name" value="FAD/NAD(P)-binding domain"/>
    <property type="match status" value="1"/>
</dbReference>
<evidence type="ECO:0000313" key="3">
    <source>
        <dbReference type="EMBL" id="QPJ62795.1"/>
    </source>
</evidence>
<feature type="region of interest" description="Disordered" evidence="1">
    <location>
        <begin position="410"/>
        <end position="435"/>
    </location>
</feature>
<dbReference type="AlphaFoldDB" id="A0A7T0G0R3"/>
<evidence type="ECO:0000313" key="4">
    <source>
        <dbReference type="Proteomes" id="UP000594688"/>
    </source>
</evidence>
<dbReference type="SUPFAM" id="SSF51905">
    <property type="entry name" value="FAD/NAD(P)-binding domain"/>
    <property type="match status" value="1"/>
</dbReference>
<reference evidence="3 4" key="1">
    <citation type="submission" date="2020-02" db="EMBL/GenBank/DDBJ databases">
        <title>Genomic and physiological characterization of two novel Nitrospinaceae genera.</title>
        <authorList>
            <person name="Mueller A.J."/>
            <person name="Jung M.-Y."/>
            <person name="Strachan C.R."/>
            <person name="Herbold C.W."/>
            <person name="Kirkegaard R.H."/>
            <person name="Daims H."/>
        </authorList>
    </citation>
    <scope>NUCLEOTIDE SEQUENCE [LARGE SCALE GENOMIC DNA]</scope>
    <source>
        <strain evidence="3">EB</strain>
    </source>
</reference>
<organism evidence="3 4">
    <name type="scientific">Candidatus Nitronauta litoralis</name>
    <dbReference type="NCBI Taxonomy" id="2705533"/>
    <lineage>
        <taxon>Bacteria</taxon>
        <taxon>Pseudomonadati</taxon>
        <taxon>Nitrospinota/Tectimicrobiota group</taxon>
        <taxon>Nitrospinota</taxon>
        <taxon>Nitrospinia</taxon>
        <taxon>Nitrospinales</taxon>
        <taxon>Nitrospinaceae</taxon>
        <taxon>Candidatus Nitronauta</taxon>
    </lineage>
</organism>
<dbReference type="Proteomes" id="UP000594688">
    <property type="component" value="Chromosome"/>
</dbReference>
<dbReference type="EMBL" id="CP048685">
    <property type="protein sequence ID" value="QPJ62795.1"/>
    <property type="molecule type" value="Genomic_DNA"/>
</dbReference>